<evidence type="ECO:0000313" key="2">
    <source>
        <dbReference type="EMBL" id="KIX90985.1"/>
    </source>
</evidence>
<evidence type="ECO:0000313" key="5">
    <source>
        <dbReference type="Proteomes" id="UP000254100"/>
    </source>
</evidence>
<dbReference type="AlphaFoldDB" id="A0A0D6XRB6"/>
<protein>
    <submittedName>
        <fullName evidence="3">Uncharacterized protein</fullName>
    </submittedName>
</protein>
<organism evidence="3 5">
    <name type="scientific">Staphylococcus microti</name>
    <dbReference type="NCBI Taxonomy" id="569857"/>
    <lineage>
        <taxon>Bacteria</taxon>
        <taxon>Bacillati</taxon>
        <taxon>Bacillota</taxon>
        <taxon>Bacilli</taxon>
        <taxon>Bacillales</taxon>
        <taxon>Staphylococcaceae</taxon>
        <taxon>Staphylococcus</taxon>
    </lineage>
</organism>
<dbReference type="RefSeq" id="WP_044359760.1">
    <property type="nucleotide sequence ID" value="NZ_JXWY01000032.1"/>
</dbReference>
<gene>
    <name evidence="3" type="ORF">NCTC13832_00894</name>
    <name evidence="2" type="ORF">TP70_04495</name>
</gene>
<dbReference type="STRING" id="569857.TP70_04495"/>
<dbReference type="Proteomes" id="UP000032366">
    <property type="component" value="Unassembled WGS sequence"/>
</dbReference>
<dbReference type="OrthoDB" id="9968969at2"/>
<evidence type="ECO:0000313" key="3">
    <source>
        <dbReference type="EMBL" id="SUM57220.1"/>
    </source>
</evidence>
<reference evidence="3 5" key="2">
    <citation type="submission" date="2018-06" db="EMBL/GenBank/DDBJ databases">
        <authorList>
            <consortium name="Pathogen Informatics"/>
            <person name="Doyle S."/>
        </authorList>
    </citation>
    <scope>NUCLEOTIDE SEQUENCE [LARGE SCALE GENOMIC DNA]</scope>
    <source>
        <strain evidence="3 5">NCTC13832</strain>
    </source>
</reference>
<dbReference type="EMBL" id="UHDT01000001">
    <property type="protein sequence ID" value="SUM57220.1"/>
    <property type="molecule type" value="Genomic_DNA"/>
</dbReference>
<name>A0A0D6XRB6_9STAP</name>
<feature type="region of interest" description="Disordered" evidence="1">
    <location>
        <begin position="94"/>
        <end position="113"/>
    </location>
</feature>
<dbReference type="EMBL" id="JXWY01000032">
    <property type="protein sequence ID" value="KIX90985.1"/>
    <property type="molecule type" value="Genomic_DNA"/>
</dbReference>
<keyword evidence="4" id="KW-1185">Reference proteome</keyword>
<dbReference type="Proteomes" id="UP000254100">
    <property type="component" value="Unassembled WGS sequence"/>
</dbReference>
<evidence type="ECO:0000313" key="4">
    <source>
        <dbReference type="Proteomes" id="UP000032366"/>
    </source>
</evidence>
<accession>A0A0D6XRB6</accession>
<proteinExistence type="predicted"/>
<sequence length="113" mass="13127">MRKGFLIFGILVIGLLYIYHELSYDAPVYGFHGGCEIVDDYDGDVTVDGPIYIEKRSRKLIKMKQAEHAQESRLAQIRDEIVDFIYHRHNVQHHHGAMPEKHRITCEPPKSSH</sequence>
<reference evidence="2 4" key="1">
    <citation type="submission" date="2015-01" db="EMBL/GenBank/DDBJ databases">
        <authorList>
            <person name="Guo J."/>
        </authorList>
    </citation>
    <scope>NUCLEOTIDE SEQUENCE [LARGE SCALE GENOMIC DNA]</scope>
    <source>
        <strain evidence="2 4">DSM 22147</strain>
    </source>
</reference>
<evidence type="ECO:0000256" key="1">
    <source>
        <dbReference type="SAM" id="MobiDB-lite"/>
    </source>
</evidence>